<dbReference type="InterPro" id="IPR006976">
    <property type="entry name" value="VanZ-like"/>
</dbReference>
<dbReference type="EMBL" id="JBHSHE010000021">
    <property type="protein sequence ID" value="MFC4715582.1"/>
    <property type="molecule type" value="Genomic_DNA"/>
</dbReference>
<protein>
    <submittedName>
        <fullName evidence="3">VanZ family protein</fullName>
    </submittedName>
</protein>
<keyword evidence="1" id="KW-1133">Transmembrane helix</keyword>
<reference evidence="4" key="1">
    <citation type="journal article" date="2019" name="Int. J. Syst. Evol. Microbiol.">
        <title>The Global Catalogue of Microorganisms (GCM) 10K type strain sequencing project: providing services to taxonomists for standard genome sequencing and annotation.</title>
        <authorList>
            <consortium name="The Broad Institute Genomics Platform"/>
            <consortium name="The Broad Institute Genome Sequencing Center for Infectious Disease"/>
            <person name="Wu L."/>
            <person name="Ma J."/>
        </authorList>
    </citation>
    <scope>NUCLEOTIDE SEQUENCE [LARGE SCALE GENOMIC DNA]</scope>
    <source>
        <strain evidence="4">CGMCC 1.12849</strain>
    </source>
</reference>
<keyword evidence="1" id="KW-0472">Membrane</keyword>
<evidence type="ECO:0000259" key="2">
    <source>
        <dbReference type="Pfam" id="PF04892"/>
    </source>
</evidence>
<feature type="transmembrane region" description="Helical" evidence="1">
    <location>
        <begin position="12"/>
        <end position="30"/>
    </location>
</feature>
<evidence type="ECO:0000313" key="3">
    <source>
        <dbReference type="EMBL" id="MFC4715582.1"/>
    </source>
</evidence>
<feature type="transmembrane region" description="Helical" evidence="1">
    <location>
        <begin position="118"/>
        <end position="135"/>
    </location>
</feature>
<sequence length="157" mass="16979">MPISSSRFPLRALWVLPALYLLGLICVALWPTPVDASARGALDSVLAWLHSVGVPNFVGYDLVEFGANIALFIPLGLLMGFGLRRFWLAVGLGVLATSLIEASQWLFLPQRFASGFDILANSLGALLGALCWLLWSRSRRKVRAEGQGSAPIGDQSQ</sequence>
<feature type="transmembrane region" description="Helical" evidence="1">
    <location>
        <begin position="57"/>
        <end position="79"/>
    </location>
</feature>
<dbReference type="Proteomes" id="UP001595884">
    <property type="component" value="Unassembled WGS sequence"/>
</dbReference>
<name>A0ABV9MI69_9MICC</name>
<gene>
    <name evidence="3" type="ORF">ACFO7V_05455</name>
</gene>
<feature type="transmembrane region" description="Helical" evidence="1">
    <location>
        <begin position="86"/>
        <end position="106"/>
    </location>
</feature>
<evidence type="ECO:0000256" key="1">
    <source>
        <dbReference type="SAM" id="Phobius"/>
    </source>
</evidence>
<keyword evidence="1" id="KW-0812">Transmembrane</keyword>
<feature type="domain" description="VanZ-like" evidence="2">
    <location>
        <begin position="19"/>
        <end position="135"/>
    </location>
</feature>
<comment type="caution">
    <text evidence="3">The sequence shown here is derived from an EMBL/GenBank/DDBJ whole genome shotgun (WGS) entry which is preliminary data.</text>
</comment>
<organism evidence="3 4">
    <name type="scientific">Glutamicibacter bergerei</name>
    <dbReference type="NCBI Taxonomy" id="256702"/>
    <lineage>
        <taxon>Bacteria</taxon>
        <taxon>Bacillati</taxon>
        <taxon>Actinomycetota</taxon>
        <taxon>Actinomycetes</taxon>
        <taxon>Micrococcales</taxon>
        <taxon>Micrococcaceae</taxon>
        <taxon>Glutamicibacter</taxon>
    </lineage>
</organism>
<evidence type="ECO:0000313" key="4">
    <source>
        <dbReference type="Proteomes" id="UP001595884"/>
    </source>
</evidence>
<proteinExistence type="predicted"/>
<dbReference type="RefSeq" id="WP_096257374.1">
    <property type="nucleotide sequence ID" value="NZ_BAAAVQ010000006.1"/>
</dbReference>
<keyword evidence="4" id="KW-1185">Reference proteome</keyword>
<dbReference type="Pfam" id="PF04892">
    <property type="entry name" value="VanZ"/>
    <property type="match status" value="1"/>
</dbReference>
<accession>A0ABV9MI69</accession>